<organism evidence="2 3">
    <name type="scientific">Kouleothrix aurantiaca</name>
    <dbReference type="NCBI Taxonomy" id="186479"/>
    <lineage>
        <taxon>Bacteria</taxon>
        <taxon>Bacillati</taxon>
        <taxon>Chloroflexota</taxon>
        <taxon>Chloroflexia</taxon>
        <taxon>Chloroflexales</taxon>
        <taxon>Roseiflexineae</taxon>
        <taxon>Roseiflexaceae</taxon>
        <taxon>Kouleothrix</taxon>
    </lineage>
</organism>
<dbReference type="Proteomes" id="UP000050509">
    <property type="component" value="Unassembled WGS sequence"/>
</dbReference>
<gene>
    <name evidence="2" type="ORF">SE17_39310</name>
</gene>
<feature type="non-terminal residue" evidence="2">
    <location>
        <position position="94"/>
    </location>
</feature>
<evidence type="ECO:0000313" key="3">
    <source>
        <dbReference type="Proteomes" id="UP000050509"/>
    </source>
</evidence>
<dbReference type="PROSITE" id="PS51257">
    <property type="entry name" value="PROKAR_LIPOPROTEIN"/>
    <property type="match status" value="1"/>
</dbReference>
<proteinExistence type="predicted"/>
<comment type="caution">
    <text evidence="2">The sequence shown here is derived from an EMBL/GenBank/DDBJ whole genome shotgun (WGS) entry which is preliminary data.</text>
</comment>
<reference evidence="2 3" key="1">
    <citation type="submission" date="2015-09" db="EMBL/GenBank/DDBJ databases">
        <title>Draft genome sequence of Kouleothrix aurantiaca JCM 19913.</title>
        <authorList>
            <person name="Hemp J."/>
        </authorList>
    </citation>
    <scope>NUCLEOTIDE SEQUENCE [LARGE SCALE GENOMIC DNA]</scope>
    <source>
        <strain evidence="2 3">COM-B</strain>
    </source>
</reference>
<protein>
    <submittedName>
        <fullName evidence="2">NAD-dependent dehydratase</fullName>
    </submittedName>
</protein>
<feature type="domain" description="NAD-dependent epimerase/dehydratase" evidence="1">
    <location>
        <begin position="3"/>
        <end position="83"/>
    </location>
</feature>
<dbReference type="InterPro" id="IPR001509">
    <property type="entry name" value="Epimerase_deHydtase"/>
</dbReference>
<keyword evidence="3" id="KW-1185">Reference proteome</keyword>
<dbReference type="InterPro" id="IPR036291">
    <property type="entry name" value="NAD(P)-bd_dom_sf"/>
</dbReference>
<sequence>MKVLFIGGTGLISSACVELAVARGIEVVLLNRGNAPRRAPEGVTLLQGDIRDREAVARVLGDMKFDVVAEFIAFTPEHIATDLELFRGRTKQYI</sequence>
<evidence type="ECO:0000313" key="2">
    <source>
        <dbReference type="EMBL" id="KPV48207.1"/>
    </source>
</evidence>
<dbReference type="Gene3D" id="3.40.50.720">
    <property type="entry name" value="NAD(P)-binding Rossmann-like Domain"/>
    <property type="match status" value="1"/>
</dbReference>
<dbReference type="AlphaFoldDB" id="A0A0P9D6C6"/>
<evidence type="ECO:0000259" key="1">
    <source>
        <dbReference type="Pfam" id="PF01370"/>
    </source>
</evidence>
<dbReference type="EMBL" id="LJCR01002844">
    <property type="protein sequence ID" value="KPV48207.1"/>
    <property type="molecule type" value="Genomic_DNA"/>
</dbReference>
<accession>A0A0P9D6C6</accession>
<name>A0A0P9D6C6_9CHLR</name>
<dbReference type="SUPFAM" id="SSF51735">
    <property type="entry name" value="NAD(P)-binding Rossmann-fold domains"/>
    <property type="match status" value="1"/>
</dbReference>
<dbReference type="Pfam" id="PF01370">
    <property type="entry name" value="Epimerase"/>
    <property type="match status" value="1"/>
</dbReference>